<keyword evidence="3" id="KW-1185">Reference proteome</keyword>
<evidence type="ECO:0000313" key="3">
    <source>
        <dbReference type="Proteomes" id="UP000299102"/>
    </source>
</evidence>
<evidence type="ECO:0000313" key="2">
    <source>
        <dbReference type="EMBL" id="GBP50505.1"/>
    </source>
</evidence>
<dbReference type="EMBL" id="BGZK01000567">
    <property type="protein sequence ID" value="GBP50505.1"/>
    <property type="molecule type" value="Genomic_DNA"/>
</dbReference>
<feature type="compositionally biased region" description="Basic residues" evidence="1">
    <location>
        <begin position="193"/>
        <end position="202"/>
    </location>
</feature>
<comment type="caution">
    <text evidence="2">The sequence shown here is derived from an EMBL/GenBank/DDBJ whole genome shotgun (WGS) entry which is preliminary data.</text>
</comment>
<dbReference type="AlphaFoldDB" id="A0A4C1WK66"/>
<feature type="region of interest" description="Disordered" evidence="1">
    <location>
        <begin position="192"/>
        <end position="215"/>
    </location>
</feature>
<evidence type="ECO:0000256" key="1">
    <source>
        <dbReference type="SAM" id="MobiDB-lite"/>
    </source>
</evidence>
<dbReference type="GO" id="GO:0032527">
    <property type="term" value="P:protein exit from endoplasmic reticulum"/>
    <property type="evidence" value="ECO:0007669"/>
    <property type="project" value="TreeGrafter"/>
</dbReference>
<dbReference type="PANTHER" id="PTHR23287">
    <property type="entry name" value="RUBY-EYE2-LIKE PROTEIN"/>
    <property type="match status" value="1"/>
</dbReference>
<protein>
    <submittedName>
        <fullName evidence="2">WD repeat-containing protein CG11141</fullName>
    </submittedName>
</protein>
<reference evidence="2 3" key="1">
    <citation type="journal article" date="2019" name="Commun. Biol.">
        <title>The bagworm genome reveals a unique fibroin gene that provides high tensile strength.</title>
        <authorList>
            <person name="Kono N."/>
            <person name="Nakamura H."/>
            <person name="Ohtoshi R."/>
            <person name="Tomita M."/>
            <person name="Numata K."/>
            <person name="Arakawa K."/>
        </authorList>
    </citation>
    <scope>NUCLEOTIDE SEQUENCE [LARGE SCALE GENOMIC DNA]</scope>
</reference>
<dbReference type="PANTHER" id="PTHR23287:SF16">
    <property type="entry name" value="TECTONIN BETA-PROPELLER REPEAT-CONTAINING PROTEIN 2"/>
    <property type="match status" value="1"/>
</dbReference>
<organism evidence="2 3">
    <name type="scientific">Eumeta variegata</name>
    <name type="common">Bagworm moth</name>
    <name type="synonym">Eumeta japonica</name>
    <dbReference type="NCBI Taxonomy" id="151549"/>
    <lineage>
        <taxon>Eukaryota</taxon>
        <taxon>Metazoa</taxon>
        <taxon>Ecdysozoa</taxon>
        <taxon>Arthropoda</taxon>
        <taxon>Hexapoda</taxon>
        <taxon>Insecta</taxon>
        <taxon>Pterygota</taxon>
        <taxon>Neoptera</taxon>
        <taxon>Endopterygota</taxon>
        <taxon>Lepidoptera</taxon>
        <taxon>Glossata</taxon>
        <taxon>Ditrysia</taxon>
        <taxon>Tineoidea</taxon>
        <taxon>Psychidae</taxon>
        <taxon>Oiketicinae</taxon>
        <taxon>Eumeta</taxon>
    </lineage>
</organism>
<accession>A0A4C1WK66</accession>
<gene>
    <name evidence="2" type="ORF">EVAR_25202_1</name>
</gene>
<proteinExistence type="predicted"/>
<dbReference type="STRING" id="151549.A0A4C1WK66"/>
<dbReference type="OrthoDB" id="9930272at2759"/>
<dbReference type="Proteomes" id="UP000299102">
    <property type="component" value="Unassembled WGS sequence"/>
</dbReference>
<dbReference type="GO" id="GO:0005737">
    <property type="term" value="C:cytoplasm"/>
    <property type="evidence" value="ECO:0007669"/>
    <property type="project" value="GOC"/>
</dbReference>
<name>A0A4C1WK66_EUMVA</name>
<sequence length="255" mass="28389">MSYWQSNLLVSSVYRTILCEKSSGDATWKVNQVGKKERKSHWSDDPKSPIALELDSYSKENLLTKTRVLSSGGQGTKPSLCRLGAVWQHSYARGGAAEAYCARSGLRLWRADTTGNVHQTLLFKEAINNPLTVAELLNPAQKPRPRAVQERNFGPLFVFREHFVVTHDDELLYVLDPRSLVAVAVVDDLRSGGARRRRRRRPPTASRLKGPRKQKRILSVSVNSDEILVLEGPRSVVRLAHAPDAAPAGASFKAR</sequence>